<dbReference type="PANTHER" id="PTHR18870">
    <property type="entry name" value="PROTEIN TAG-278-RELATED"/>
    <property type="match status" value="1"/>
</dbReference>
<feature type="region of interest" description="Disordered" evidence="3">
    <location>
        <begin position="155"/>
        <end position="219"/>
    </location>
</feature>
<evidence type="ECO:0000256" key="3">
    <source>
        <dbReference type="SAM" id="MobiDB-lite"/>
    </source>
</evidence>
<dbReference type="GeneID" id="123731789"/>
<protein>
    <submittedName>
        <fullName evidence="5">Protein FAM184B</fullName>
    </submittedName>
</protein>
<proteinExistence type="predicted"/>
<organism evidence="4 5">
    <name type="scientific">Salmo salar</name>
    <name type="common">Atlantic salmon</name>
    <dbReference type="NCBI Taxonomy" id="8030"/>
    <lineage>
        <taxon>Eukaryota</taxon>
        <taxon>Metazoa</taxon>
        <taxon>Chordata</taxon>
        <taxon>Craniata</taxon>
        <taxon>Vertebrata</taxon>
        <taxon>Euteleostomi</taxon>
        <taxon>Actinopterygii</taxon>
        <taxon>Neopterygii</taxon>
        <taxon>Teleostei</taxon>
        <taxon>Protacanthopterygii</taxon>
        <taxon>Salmoniformes</taxon>
        <taxon>Salmonidae</taxon>
        <taxon>Salmoninae</taxon>
        <taxon>Salmo</taxon>
    </lineage>
</organism>
<name>A0ABM3E7W8_SALSA</name>
<reference evidence="5" key="1">
    <citation type="submission" date="2025-08" db="UniProtKB">
        <authorList>
            <consortium name="RefSeq"/>
        </authorList>
    </citation>
    <scope>IDENTIFICATION</scope>
</reference>
<dbReference type="PANTHER" id="PTHR18870:SF8">
    <property type="entry name" value="PROTEIN FAM184B"/>
    <property type="match status" value="1"/>
</dbReference>
<keyword evidence="1 2" id="KW-0175">Coiled coil</keyword>
<feature type="compositionally biased region" description="Gly residues" evidence="3">
    <location>
        <begin position="201"/>
        <end position="212"/>
    </location>
</feature>
<sequence>MKREHRRAIQSLVCEYSSSQTELQTRIVALETELREREERCRRREVPLCDDLQMGRLQERLTERNQLIKRLVEERHQLQLHPPVAGDNGTLRLHDNRPHPGIVTPTMRRKRVEESPPRITSVPNLNAYERSVLLPHDSPRLPNIPPLLNSAPTPPPLSPFLPLPPPYSQARHGIRRVTSPLAGAPPTPEQPVNQEPIFGAEGSGQGQRGGTLRGRSDPG</sequence>
<evidence type="ECO:0000256" key="2">
    <source>
        <dbReference type="SAM" id="Coils"/>
    </source>
</evidence>
<keyword evidence="4" id="KW-1185">Reference proteome</keyword>
<dbReference type="Proteomes" id="UP001652741">
    <property type="component" value="Unplaced"/>
</dbReference>
<feature type="compositionally biased region" description="Pro residues" evidence="3">
    <location>
        <begin position="155"/>
        <end position="167"/>
    </location>
</feature>
<evidence type="ECO:0000256" key="1">
    <source>
        <dbReference type="ARBA" id="ARBA00023054"/>
    </source>
</evidence>
<dbReference type="RefSeq" id="XP_045567150.1">
    <property type="nucleotide sequence ID" value="XM_045711194.1"/>
</dbReference>
<feature type="coiled-coil region" evidence="2">
    <location>
        <begin position="20"/>
        <end position="74"/>
    </location>
</feature>
<evidence type="ECO:0000313" key="4">
    <source>
        <dbReference type="Proteomes" id="UP001652741"/>
    </source>
</evidence>
<accession>A0ABM3E7W8</accession>
<evidence type="ECO:0000313" key="5">
    <source>
        <dbReference type="RefSeq" id="XP_045567150.1"/>
    </source>
</evidence>
<gene>
    <name evidence="5" type="primary">LOC123731789</name>
</gene>
<feature type="region of interest" description="Disordered" evidence="3">
    <location>
        <begin position="82"/>
        <end position="104"/>
    </location>
</feature>